<protein>
    <submittedName>
        <fullName evidence="3">Uncharacterized protein</fullName>
    </submittedName>
</protein>
<name>A0AAD4R8M0_9BILA</name>
<gene>
    <name evidence="3" type="ORF">DdX_04152</name>
</gene>
<comment type="caution">
    <text evidence="3">The sequence shown here is derived from an EMBL/GenBank/DDBJ whole genome shotgun (WGS) entry which is preliminary data.</text>
</comment>
<accession>A0AAD4R8M0</accession>
<evidence type="ECO:0000313" key="4">
    <source>
        <dbReference type="Proteomes" id="UP001201812"/>
    </source>
</evidence>
<dbReference type="EMBL" id="JAKKPZ010000003">
    <property type="protein sequence ID" value="KAI1723967.1"/>
    <property type="molecule type" value="Genomic_DNA"/>
</dbReference>
<keyword evidence="1" id="KW-0175">Coiled coil</keyword>
<keyword evidence="4" id="KW-1185">Reference proteome</keyword>
<dbReference type="Proteomes" id="UP001201812">
    <property type="component" value="Unassembled WGS sequence"/>
</dbReference>
<feature type="coiled-coil region" evidence="1">
    <location>
        <begin position="103"/>
        <end position="130"/>
    </location>
</feature>
<keyword evidence="2" id="KW-1133">Transmembrane helix</keyword>
<keyword evidence="2" id="KW-0472">Membrane</keyword>
<evidence type="ECO:0000313" key="3">
    <source>
        <dbReference type="EMBL" id="KAI1723967.1"/>
    </source>
</evidence>
<evidence type="ECO:0000256" key="1">
    <source>
        <dbReference type="SAM" id="Coils"/>
    </source>
</evidence>
<evidence type="ECO:0000256" key="2">
    <source>
        <dbReference type="SAM" id="Phobius"/>
    </source>
</evidence>
<proteinExistence type="predicted"/>
<feature type="transmembrane region" description="Helical" evidence="2">
    <location>
        <begin position="42"/>
        <end position="66"/>
    </location>
</feature>
<dbReference type="AlphaFoldDB" id="A0AAD4R8M0"/>
<sequence>MLRLADNKQEFSVIDSMGNPSTGSSFEKPNNYSIRHYFRHQFSMMTALFCVLDNIFLILLVADILITVSANPIDLPGISNIRTKLDLPETTSTPELTTTSNSVDNKLAKIDALLSNLVQQQNELEKSLNLEANSKSLVARVLREQMTKFRSDIQALSYEKTQILSEVHLLHVNPTSMPERSFNRPGSPSRNGEIEPTSKLFCQFLAFGSLFGVVCAISACTCFYRRRHAQHNSSLQSSHAHRSSIPSADGLCSIPEPFDSSKPYCLKMDERGECYASPWTAGEIPACPSYEEAIKMSVDVKLFAMNRA</sequence>
<feature type="transmembrane region" description="Helical" evidence="2">
    <location>
        <begin position="204"/>
        <end position="224"/>
    </location>
</feature>
<keyword evidence="2" id="KW-0812">Transmembrane</keyword>
<reference evidence="3" key="1">
    <citation type="submission" date="2022-01" db="EMBL/GenBank/DDBJ databases">
        <title>Genome Sequence Resource for Two Populations of Ditylenchus destructor, the Migratory Endoparasitic Phytonematode.</title>
        <authorList>
            <person name="Zhang H."/>
            <person name="Lin R."/>
            <person name="Xie B."/>
        </authorList>
    </citation>
    <scope>NUCLEOTIDE SEQUENCE</scope>
    <source>
        <strain evidence="3">BazhouSP</strain>
    </source>
</reference>
<organism evidence="3 4">
    <name type="scientific">Ditylenchus destructor</name>
    <dbReference type="NCBI Taxonomy" id="166010"/>
    <lineage>
        <taxon>Eukaryota</taxon>
        <taxon>Metazoa</taxon>
        <taxon>Ecdysozoa</taxon>
        <taxon>Nematoda</taxon>
        <taxon>Chromadorea</taxon>
        <taxon>Rhabditida</taxon>
        <taxon>Tylenchina</taxon>
        <taxon>Tylenchomorpha</taxon>
        <taxon>Sphaerularioidea</taxon>
        <taxon>Anguinidae</taxon>
        <taxon>Anguininae</taxon>
        <taxon>Ditylenchus</taxon>
    </lineage>
</organism>